<feature type="region of interest" description="Disordered" evidence="1">
    <location>
        <begin position="287"/>
        <end position="311"/>
    </location>
</feature>
<dbReference type="KEGG" id="cthr:CTHT_0054600"/>
<organism evidence="3">
    <name type="scientific">Chaetomium thermophilum (strain DSM 1495 / CBS 144.50 / IMI 039719)</name>
    <name type="common">Thermochaetoides thermophila</name>
    <dbReference type="NCBI Taxonomy" id="759272"/>
    <lineage>
        <taxon>Eukaryota</taxon>
        <taxon>Fungi</taxon>
        <taxon>Dikarya</taxon>
        <taxon>Ascomycota</taxon>
        <taxon>Pezizomycotina</taxon>
        <taxon>Sordariomycetes</taxon>
        <taxon>Sordariomycetidae</taxon>
        <taxon>Sordariales</taxon>
        <taxon>Chaetomiaceae</taxon>
        <taxon>Thermochaetoides</taxon>
    </lineage>
</organism>
<dbReference type="GeneID" id="18259498"/>
<feature type="compositionally biased region" description="Low complexity" evidence="1">
    <location>
        <begin position="597"/>
        <end position="608"/>
    </location>
</feature>
<dbReference type="STRING" id="759272.G0SBS3"/>
<dbReference type="OrthoDB" id="419770at2759"/>
<feature type="compositionally biased region" description="Low complexity" evidence="1">
    <location>
        <begin position="159"/>
        <end position="170"/>
    </location>
</feature>
<feature type="region of interest" description="Disordered" evidence="1">
    <location>
        <begin position="113"/>
        <end position="170"/>
    </location>
</feature>
<dbReference type="Proteomes" id="UP000008066">
    <property type="component" value="Unassembled WGS sequence"/>
</dbReference>
<feature type="region of interest" description="Disordered" evidence="1">
    <location>
        <begin position="540"/>
        <end position="617"/>
    </location>
</feature>
<dbReference type="RefSeq" id="XP_006695794.1">
    <property type="nucleotide sequence ID" value="XM_006695731.1"/>
</dbReference>
<proteinExistence type="predicted"/>
<accession>G0SBS3</accession>
<keyword evidence="3" id="KW-1185">Reference proteome</keyword>
<gene>
    <name evidence="2" type="ORF">CTHT_0054600</name>
</gene>
<feature type="region of interest" description="Disordered" evidence="1">
    <location>
        <begin position="179"/>
        <end position="198"/>
    </location>
</feature>
<sequence>MANQLSGHSSLPRGFRYSGLDEPPKTPEPLLQSDEAQLPSPPRPRLRVRRRVASQLSAPTQQFLASVAAADIPIPSIEEPEPEILPRRFHMDDDLIPFPELPIETQCEGYLQVPRARPSSPKTPAPELEQARPRKRYPSWSLDLSSSVESTPEPDYESSRPSTSRSTHTSASLFSQFSQFSDEECSEESDGEGTFYTCPLADEEDEEPAETTPQASSSASKTKRGRKAPWTKAMSDHLWSTFLLYLQDPRVTPFRMSKSGIPPDGVCLRVARAAKKSWKGSRAMARAAKASAEGKKSGSATPTADNSSPFIEWPHTCAATRAHLRELCRLKASSRPSTFRFMSRTGTPFTQAAARHWNRRSTPARGEGAFTTRDISVSLALSTAESMQPNGPLAQLAKAGSGPSITRPEPELKLQPEPTPASTVDRSEPSLDSSAGKKILQTFEGEPSFAERRRLGSPFTPSSYGPSSSNSLAAILGLSGSAMPRRQSQSLGSRKTLQSPVRLSRSGAQKRRHTQSGVFRKRPSIGADWWLDPSLANSTAETASSSSTEAGATTRVRDDGIFIPKPASGPPLNTSASMPDVSVKSDTSSLEPPPRLGSPFSVSSSSHSYPHRAHRSHQAGSIDLGVLGRPFATIQPFSSDSNALSGRQTTLADRLAYLDQRLKELNQKGTNARSEH</sequence>
<feature type="compositionally biased region" description="Low complexity" evidence="1">
    <location>
        <begin position="457"/>
        <end position="468"/>
    </location>
</feature>
<reference evidence="2 3" key="1">
    <citation type="journal article" date="2011" name="Cell">
        <title>Insight into structure and assembly of the nuclear pore complex by utilizing the genome of a eukaryotic thermophile.</title>
        <authorList>
            <person name="Amlacher S."/>
            <person name="Sarges P."/>
            <person name="Flemming D."/>
            <person name="van Noort V."/>
            <person name="Kunze R."/>
            <person name="Devos D.P."/>
            <person name="Arumugam M."/>
            <person name="Bork P."/>
            <person name="Hurt E."/>
        </authorList>
    </citation>
    <scope>NUCLEOTIDE SEQUENCE [LARGE SCALE GENOMIC DNA]</scope>
    <source>
        <strain evidence="3">DSM 1495 / CBS 144.50 / IMI 039719</strain>
    </source>
</reference>
<feature type="region of interest" description="Disordered" evidence="1">
    <location>
        <begin position="1"/>
        <end position="46"/>
    </location>
</feature>
<feature type="compositionally biased region" description="Low complexity" evidence="1">
    <location>
        <begin position="540"/>
        <end position="554"/>
    </location>
</feature>
<name>G0SBS3_CHATD</name>
<feature type="region of interest" description="Disordered" evidence="1">
    <location>
        <begin position="483"/>
        <end position="519"/>
    </location>
</feature>
<feature type="compositionally biased region" description="Acidic residues" evidence="1">
    <location>
        <begin position="181"/>
        <end position="191"/>
    </location>
</feature>
<dbReference type="HOGENOM" id="CLU_012261_0_0_1"/>
<evidence type="ECO:0000256" key="1">
    <source>
        <dbReference type="SAM" id="MobiDB-lite"/>
    </source>
</evidence>
<feature type="compositionally biased region" description="Polar residues" evidence="1">
    <location>
        <begin position="486"/>
        <end position="501"/>
    </location>
</feature>
<dbReference type="AlphaFoldDB" id="G0SBS3"/>
<evidence type="ECO:0000313" key="3">
    <source>
        <dbReference type="Proteomes" id="UP000008066"/>
    </source>
</evidence>
<evidence type="ECO:0000313" key="2">
    <source>
        <dbReference type="EMBL" id="EGS18849.1"/>
    </source>
</evidence>
<dbReference type="eggNOG" id="ENOG502S08D">
    <property type="taxonomic scope" value="Eukaryota"/>
</dbReference>
<feature type="region of interest" description="Disordered" evidence="1">
    <location>
        <begin position="203"/>
        <end position="229"/>
    </location>
</feature>
<dbReference type="OMA" id="QILNMPF"/>
<protein>
    <submittedName>
        <fullName evidence="2">Uncharacterized protein</fullName>
    </submittedName>
</protein>
<dbReference type="EMBL" id="GL988045">
    <property type="protein sequence ID" value="EGS18849.1"/>
    <property type="molecule type" value="Genomic_DNA"/>
</dbReference>
<feature type="region of interest" description="Disordered" evidence="1">
    <location>
        <begin position="339"/>
        <end position="370"/>
    </location>
</feature>
<feature type="region of interest" description="Disordered" evidence="1">
    <location>
        <begin position="386"/>
        <end position="468"/>
    </location>
</feature>
<feature type="compositionally biased region" description="Low complexity" evidence="1">
    <location>
        <begin position="139"/>
        <end position="150"/>
    </location>
</feature>
<feature type="compositionally biased region" description="Basic residues" evidence="1">
    <location>
        <begin position="508"/>
        <end position="519"/>
    </location>
</feature>